<protein>
    <submittedName>
        <fullName evidence="1">Uncharacterized protein</fullName>
    </submittedName>
</protein>
<dbReference type="InterPro" id="IPR011110">
    <property type="entry name" value="Reg_prop"/>
</dbReference>
<reference evidence="1 2" key="1">
    <citation type="journal article" date="2014" name="Nature">
        <title>Sequential evolution of bacterial morphology by co-option of a developmental regulator.</title>
        <authorList>
            <person name="Jiang C."/>
            <person name="Brown P.J."/>
            <person name="Ducret A."/>
            <person name="Brun Y.V."/>
        </authorList>
    </citation>
    <scope>NUCLEOTIDE SEQUENCE [LARGE SCALE GENOMIC DNA]</scope>
    <source>
        <strain evidence="1 2">DSM 16100</strain>
    </source>
</reference>
<dbReference type="PATRIC" id="fig|1121022.4.peg.4783"/>
<dbReference type="RefSeq" id="WP_023447533.1">
    <property type="nucleotide sequence ID" value="NZ_AWGB01000134.1"/>
</dbReference>
<keyword evidence="2" id="KW-1185">Reference proteome</keyword>
<comment type="caution">
    <text evidence="1">The sequence shown here is derived from an EMBL/GenBank/DDBJ whole genome shotgun (WGS) entry which is preliminary data.</text>
</comment>
<dbReference type="Pfam" id="PF07494">
    <property type="entry name" value="Reg_prop"/>
    <property type="match status" value="3"/>
</dbReference>
<accession>V4NPI0</accession>
<dbReference type="EMBL" id="AWGB01000134">
    <property type="protein sequence ID" value="ESQ76974.1"/>
    <property type="molecule type" value="Genomic_DNA"/>
</dbReference>
<proteinExistence type="predicted"/>
<dbReference type="AlphaFoldDB" id="V4NPI0"/>
<feature type="non-terminal residue" evidence="1">
    <location>
        <position position="421"/>
    </location>
</feature>
<dbReference type="Proteomes" id="UP000017837">
    <property type="component" value="Unassembled WGS sequence"/>
</dbReference>
<dbReference type="SUPFAM" id="SSF63829">
    <property type="entry name" value="Calcium-dependent phosphotriesterase"/>
    <property type="match status" value="2"/>
</dbReference>
<sequence length="421" mass="45522">SIRNIFEDSTGRIWVATVRHGVFVMAADGSAARAIQEVTAEGRRLQTEGVNTIAEVNPGEVWIGTYSQGIVTINMTTFRTRRILHDAAVPSSLPDDDVWALFRDRSGITWVASGRGLSRYMPQQAAITTIFGVTGRKSGISEDALLGIQPMPSGDVWLGFSRSGVAIFNSLGVRSGYLQPDPLRTETALPQKYVWDFALGAHGEVFTATAQGLYLSDSAGVHITKLYVPGHDPNSHIVSLLLDKDTLWVGGKDGLWHFNPYSLHKSGLVSPTVAPLTDKRVRALVLDHDGSLWIGTENGLNRLDTSSKQIEQILPETANPSALSAGYIATLLIDNRGRLWVGTSGGGINILTGRDAKGRPQFHRIGLEDGLPDINVDKLIADTNGRIWASTDDGTAMIDPTTFAVQSLGRADGQPIANYWV</sequence>
<name>V4NPI0_9CAUL</name>
<dbReference type="Gene3D" id="2.130.10.10">
    <property type="entry name" value="YVTN repeat-like/Quinoprotein amine dehydrogenase"/>
    <property type="match status" value="3"/>
</dbReference>
<evidence type="ECO:0000313" key="2">
    <source>
        <dbReference type="Proteomes" id="UP000017837"/>
    </source>
</evidence>
<evidence type="ECO:0000313" key="1">
    <source>
        <dbReference type="EMBL" id="ESQ76974.1"/>
    </source>
</evidence>
<organism evidence="1 2">
    <name type="scientific">Asticcacaulis benevestitus DSM 16100 = ATCC BAA-896</name>
    <dbReference type="NCBI Taxonomy" id="1121022"/>
    <lineage>
        <taxon>Bacteria</taxon>
        <taxon>Pseudomonadati</taxon>
        <taxon>Pseudomonadota</taxon>
        <taxon>Alphaproteobacteria</taxon>
        <taxon>Caulobacterales</taxon>
        <taxon>Caulobacteraceae</taxon>
        <taxon>Asticcacaulis</taxon>
    </lineage>
</organism>
<gene>
    <name evidence="1" type="ORF">ABENE_23380</name>
</gene>
<feature type="non-terminal residue" evidence="1">
    <location>
        <position position="1"/>
    </location>
</feature>
<dbReference type="eggNOG" id="COG3292">
    <property type="taxonomic scope" value="Bacteria"/>
</dbReference>
<dbReference type="InterPro" id="IPR015943">
    <property type="entry name" value="WD40/YVTN_repeat-like_dom_sf"/>
</dbReference>